<evidence type="ECO:0000313" key="3">
    <source>
        <dbReference type="Proteomes" id="UP000231203"/>
    </source>
</evidence>
<dbReference type="SUPFAM" id="SSF53474">
    <property type="entry name" value="alpha/beta-Hydrolases"/>
    <property type="match status" value="1"/>
</dbReference>
<dbReference type="AlphaFoldDB" id="A0A2G6MR76"/>
<dbReference type="PANTHER" id="PTHR12277">
    <property type="entry name" value="ALPHA/BETA HYDROLASE DOMAIN-CONTAINING PROTEIN"/>
    <property type="match status" value="1"/>
</dbReference>
<dbReference type="EMBL" id="PDTI01000037">
    <property type="protein sequence ID" value="PIE62598.1"/>
    <property type="molecule type" value="Genomic_DNA"/>
</dbReference>
<dbReference type="InterPro" id="IPR000073">
    <property type="entry name" value="AB_hydrolase_1"/>
</dbReference>
<gene>
    <name evidence="2" type="ORF">CSA25_04425</name>
</gene>
<dbReference type="GO" id="GO:0016787">
    <property type="term" value="F:hydrolase activity"/>
    <property type="evidence" value="ECO:0007669"/>
    <property type="project" value="UniProtKB-KW"/>
</dbReference>
<accession>A0A2G6MR76</accession>
<comment type="caution">
    <text evidence="2">The sequence shown here is derived from an EMBL/GenBank/DDBJ whole genome shotgun (WGS) entry which is preliminary data.</text>
</comment>
<dbReference type="Gene3D" id="3.40.50.1820">
    <property type="entry name" value="alpha/beta hydrolase"/>
    <property type="match status" value="1"/>
</dbReference>
<evidence type="ECO:0000259" key="1">
    <source>
        <dbReference type="Pfam" id="PF00561"/>
    </source>
</evidence>
<organism evidence="2 3">
    <name type="scientific">Desulfobacter postgatei</name>
    <dbReference type="NCBI Taxonomy" id="2293"/>
    <lineage>
        <taxon>Bacteria</taxon>
        <taxon>Pseudomonadati</taxon>
        <taxon>Thermodesulfobacteriota</taxon>
        <taxon>Desulfobacteria</taxon>
        <taxon>Desulfobacterales</taxon>
        <taxon>Desulfobacteraceae</taxon>
        <taxon>Desulfobacter</taxon>
    </lineage>
</organism>
<keyword evidence="2" id="KW-0378">Hydrolase</keyword>
<protein>
    <submittedName>
        <fullName evidence="2">Alpha/beta hydrolase</fullName>
    </submittedName>
</protein>
<dbReference type="InterPro" id="IPR029058">
    <property type="entry name" value="AB_hydrolase_fold"/>
</dbReference>
<proteinExistence type="predicted"/>
<evidence type="ECO:0000313" key="2">
    <source>
        <dbReference type="EMBL" id="PIE62598.1"/>
    </source>
</evidence>
<sequence>MENLLDHPLIEQRYFFPRKGFFADPFWVDVDGARLACSYHEINPEAKTLVHFHGNGEIVDDWRGDFVALINQMGCNCLLAELRGYGQSSGQAQLGKMISDVVPTIEALKRNAQDLIFFGRSVGSIFALEAAARFPNAAGLVLESGVADVLERLLLRVHPDELNVDLPSFRNAIDQQLNHQKKIASFKGDLLVLHTVNDGLIDVSHGKRLYAWAKGRKTIKLFDQGDHNSILMVNAAEYIACLENFIRNLDGSG</sequence>
<name>A0A2G6MR76_9BACT</name>
<dbReference type="PANTHER" id="PTHR12277:SF81">
    <property type="entry name" value="PROTEIN ABHD13"/>
    <property type="match status" value="1"/>
</dbReference>
<feature type="domain" description="AB hydrolase-1" evidence="1">
    <location>
        <begin position="48"/>
        <end position="148"/>
    </location>
</feature>
<dbReference type="Pfam" id="PF00561">
    <property type="entry name" value="Abhydrolase_1"/>
    <property type="match status" value="1"/>
</dbReference>
<dbReference type="Proteomes" id="UP000231203">
    <property type="component" value="Unassembled WGS sequence"/>
</dbReference>
<reference evidence="2 3" key="1">
    <citation type="submission" date="2017-10" db="EMBL/GenBank/DDBJ databases">
        <title>Novel microbial diversity and functional potential in the marine mammal oral microbiome.</title>
        <authorList>
            <person name="Dudek N.K."/>
            <person name="Sun C.L."/>
            <person name="Burstein D."/>
            <person name="Kantor R.S."/>
            <person name="Aliaga Goltsman D.S."/>
            <person name="Bik E.M."/>
            <person name="Thomas B.C."/>
            <person name="Banfield J.F."/>
            <person name="Relman D.A."/>
        </authorList>
    </citation>
    <scope>NUCLEOTIDE SEQUENCE [LARGE SCALE GENOMIC DNA]</scope>
    <source>
        <strain evidence="2">DOLJORAL78_47_202</strain>
    </source>
</reference>